<feature type="compositionally biased region" description="Polar residues" evidence="1">
    <location>
        <begin position="220"/>
        <end position="229"/>
    </location>
</feature>
<accession>M0D5Y8</accession>
<sequence length="240" mass="25265">MEVGMNIDDYLDDEQLKVVGLLGVVIIAMAAGPMLLMPSDDTEIEPNNGTVVTPDGTELQEVDGGVDRGPLGGLNAIPASHLRDDESPTVHASAGAQTMRVETTTVSGEPALNLTDERTHDGRWVSVPTAWFNETQGGVPSVARIAHEENGTYTETIQVRGNSAAFYVRGFSTNTVTFGGELVIRDQPAVDGTRHTYQLDSRDSVDNLVINATGVENTAPASTSVSATDGDTLPIDVGGT</sequence>
<evidence type="ECO:0000313" key="2">
    <source>
        <dbReference type="EMBL" id="ELZ30092.1"/>
    </source>
</evidence>
<organism evidence="2 3">
    <name type="scientific">Halorubrum distributum JCM 10247</name>
    <dbReference type="NCBI Taxonomy" id="1227486"/>
    <lineage>
        <taxon>Archaea</taxon>
        <taxon>Methanobacteriati</taxon>
        <taxon>Methanobacteriota</taxon>
        <taxon>Stenosarchaea group</taxon>
        <taxon>Halobacteria</taxon>
        <taxon>Halobacteriales</taxon>
        <taxon>Haloferacaceae</taxon>
        <taxon>Halorubrum</taxon>
        <taxon>Halorubrum distributum group</taxon>
    </lineage>
</organism>
<evidence type="ECO:0000256" key="1">
    <source>
        <dbReference type="SAM" id="MobiDB-lite"/>
    </source>
</evidence>
<comment type="caution">
    <text evidence="2">The sequence shown here is derived from an EMBL/GenBank/DDBJ whole genome shotgun (WGS) entry which is preliminary data.</text>
</comment>
<gene>
    <name evidence="2" type="ORF">C473_13279</name>
</gene>
<name>M0D5Y8_9EURY</name>
<dbReference type="EMBL" id="AOIW01000066">
    <property type="protein sequence ID" value="ELZ30092.1"/>
    <property type="molecule type" value="Genomic_DNA"/>
</dbReference>
<feature type="region of interest" description="Disordered" evidence="1">
    <location>
        <begin position="220"/>
        <end position="240"/>
    </location>
</feature>
<proteinExistence type="predicted"/>
<dbReference type="AlphaFoldDB" id="M0D5Y8"/>
<dbReference type="Proteomes" id="UP000011572">
    <property type="component" value="Unassembled WGS sequence"/>
</dbReference>
<reference evidence="2 3" key="1">
    <citation type="journal article" date="2014" name="PLoS Genet.">
        <title>Phylogenetically driven sequencing of extremely halophilic archaea reveals strategies for static and dynamic osmo-response.</title>
        <authorList>
            <person name="Becker E.A."/>
            <person name="Seitzer P.M."/>
            <person name="Tritt A."/>
            <person name="Larsen D."/>
            <person name="Krusor M."/>
            <person name="Yao A.I."/>
            <person name="Wu D."/>
            <person name="Madern D."/>
            <person name="Eisen J.A."/>
            <person name="Darling A.E."/>
            <person name="Facciotti M.T."/>
        </authorList>
    </citation>
    <scope>NUCLEOTIDE SEQUENCE [LARGE SCALE GENOMIC DNA]</scope>
    <source>
        <strain evidence="2 3">JCM 10247</strain>
    </source>
</reference>
<feature type="non-terminal residue" evidence="2">
    <location>
        <position position="240"/>
    </location>
</feature>
<protein>
    <submittedName>
        <fullName evidence="2">Uncharacterized protein</fullName>
    </submittedName>
</protein>
<evidence type="ECO:0000313" key="3">
    <source>
        <dbReference type="Proteomes" id="UP000011572"/>
    </source>
</evidence>